<dbReference type="RefSeq" id="YP_010097687.1">
    <property type="nucleotide sequence ID" value="NC_055760.1"/>
</dbReference>
<reference evidence="1 2" key="1">
    <citation type="submission" date="2018-07" db="EMBL/GenBank/DDBJ databases">
        <title>Uncovering a Universe of Circular DNA Viruses in Animal Metagenomes.</title>
        <authorList>
            <person name="Tisza M."/>
            <person name="Buck C."/>
            <person name="Pastrana D."/>
            <person name="Welch N."/>
            <person name="Peretti A."/>
        </authorList>
    </citation>
    <scope>NUCLEOTIDE SEQUENCE [LARGE SCALE GENOMIC DNA]</scope>
    <source>
        <strain evidence="1">Ctbg_1</strain>
    </source>
</reference>
<keyword evidence="2" id="KW-1185">Reference proteome</keyword>
<accession>A0A345MT43</accession>
<dbReference type="GeneID" id="76971872"/>
<dbReference type="Proteomes" id="UP000257554">
    <property type="component" value="Segment"/>
</dbReference>
<sequence length="459" mass="52604">MTAYQQYIDEIVYGWRKMHGRAGVYIYRPISPVSTIVKLIQLYCNANKDANIVIITNDILEFNDINKALNFLTKDKINLNILNKGYIDIAKDKQFDLCITVNVEEYDYLKYIVETKNIKHYMCIFDNRIVGHKTTINRESLMPFVPVNIQPSKLIEEYIHWPVEDKHINVILSDKTAEEYKVYTKYITESMRIYGNLETLDRCRVGDKIMGWSAIHVCEVVANNNGWSYDLDTSTEFGRELDDKFNPNALHTRALNVYNIMRNRKNLVINAEEKIPNILQIVNDNIDKNILIVSATGEFALKVSEECNKLIEIVDKGYVTICGNYHNEIPDTIQKDIHGSPVLVKSGKHKGEQKIIGSQKQSTLAEKAFNENKINVLSIKAASDSSLSIKCDIIIITSPLCTDIFNIKRRFQNILINSVPANIYTIYCGATIEEYKANKLEESSNYVIIRDSDNIFVAD</sequence>
<organism evidence="1 2">
    <name type="scientific">crAssphage sp. isolate ctbg_1</name>
    <dbReference type="NCBI Taxonomy" id="2989854"/>
    <lineage>
        <taxon>Viruses</taxon>
        <taxon>Duplodnaviria</taxon>
        <taxon>Heunggongvirae</taxon>
        <taxon>Uroviricota</taxon>
        <taxon>Caudoviricetes</taxon>
        <taxon>Crassvirales</taxon>
        <taxon>Intestiviridae</taxon>
        <taxon>Crudevirinae</taxon>
        <taxon>Whopevirus</taxon>
        <taxon>Whopevirus animalis</taxon>
    </lineage>
</organism>
<name>A0A345MT43_9CAUD</name>
<evidence type="ECO:0000313" key="2">
    <source>
        <dbReference type="Proteomes" id="UP000257554"/>
    </source>
</evidence>
<dbReference type="EMBL" id="MH616963">
    <property type="protein sequence ID" value="AXH74543.1"/>
    <property type="molecule type" value="Genomic_DNA"/>
</dbReference>
<evidence type="ECO:0000313" key="1">
    <source>
        <dbReference type="EMBL" id="AXH74543.1"/>
    </source>
</evidence>
<proteinExistence type="predicted"/>
<protein>
    <submittedName>
        <fullName evidence="1">Putative SWI2/SNF2 ATPase</fullName>
    </submittedName>
</protein>